<dbReference type="InterPro" id="IPR029058">
    <property type="entry name" value="AB_hydrolase_fold"/>
</dbReference>
<dbReference type="STRING" id="686832.A0A0C2YBC7"/>
<evidence type="ECO:0000313" key="3">
    <source>
        <dbReference type="EMBL" id="KIM38332.1"/>
    </source>
</evidence>
<gene>
    <name evidence="3" type="ORF">M413DRAFT_30176</name>
</gene>
<organism evidence="3 4">
    <name type="scientific">Hebeloma cylindrosporum</name>
    <dbReference type="NCBI Taxonomy" id="76867"/>
    <lineage>
        <taxon>Eukaryota</taxon>
        <taxon>Fungi</taxon>
        <taxon>Dikarya</taxon>
        <taxon>Basidiomycota</taxon>
        <taxon>Agaricomycotina</taxon>
        <taxon>Agaricomycetes</taxon>
        <taxon>Agaricomycetidae</taxon>
        <taxon>Agaricales</taxon>
        <taxon>Agaricineae</taxon>
        <taxon>Hymenogastraceae</taxon>
        <taxon>Hebeloma</taxon>
    </lineage>
</organism>
<dbReference type="Pfam" id="PF00135">
    <property type="entry name" value="COesterase"/>
    <property type="match status" value="1"/>
</dbReference>
<evidence type="ECO:0000259" key="2">
    <source>
        <dbReference type="Pfam" id="PF00135"/>
    </source>
</evidence>
<reference evidence="3 4" key="1">
    <citation type="submission" date="2014-04" db="EMBL/GenBank/DDBJ databases">
        <authorList>
            <consortium name="DOE Joint Genome Institute"/>
            <person name="Kuo A."/>
            <person name="Gay G."/>
            <person name="Dore J."/>
            <person name="Kohler A."/>
            <person name="Nagy L.G."/>
            <person name="Floudas D."/>
            <person name="Copeland A."/>
            <person name="Barry K.W."/>
            <person name="Cichocki N."/>
            <person name="Veneault-Fourrey C."/>
            <person name="LaButti K."/>
            <person name="Lindquist E.A."/>
            <person name="Lipzen A."/>
            <person name="Lundell T."/>
            <person name="Morin E."/>
            <person name="Murat C."/>
            <person name="Sun H."/>
            <person name="Tunlid A."/>
            <person name="Henrissat B."/>
            <person name="Grigoriev I.V."/>
            <person name="Hibbett D.S."/>
            <person name="Martin F."/>
            <person name="Nordberg H.P."/>
            <person name="Cantor M.N."/>
            <person name="Hua S.X."/>
        </authorList>
    </citation>
    <scope>NUCLEOTIDE SEQUENCE [LARGE SCALE GENOMIC DNA]</scope>
    <source>
        <strain evidence="4">h7</strain>
    </source>
</reference>
<dbReference type="Proteomes" id="UP000053424">
    <property type="component" value="Unassembled WGS sequence"/>
</dbReference>
<accession>A0A0C2YBC7</accession>
<dbReference type="Gene3D" id="3.40.50.1820">
    <property type="entry name" value="alpha/beta hydrolase"/>
    <property type="match status" value="1"/>
</dbReference>
<reference evidence="4" key="2">
    <citation type="submission" date="2015-01" db="EMBL/GenBank/DDBJ databases">
        <title>Evolutionary Origins and Diversification of the Mycorrhizal Mutualists.</title>
        <authorList>
            <consortium name="DOE Joint Genome Institute"/>
            <consortium name="Mycorrhizal Genomics Consortium"/>
            <person name="Kohler A."/>
            <person name="Kuo A."/>
            <person name="Nagy L.G."/>
            <person name="Floudas D."/>
            <person name="Copeland A."/>
            <person name="Barry K.W."/>
            <person name="Cichocki N."/>
            <person name="Veneault-Fourrey C."/>
            <person name="LaButti K."/>
            <person name="Lindquist E.A."/>
            <person name="Lipzen A."/>
            <person name="Lundell T."/>
            <person name="Morin E."/>
            <person name="Murat C."/>
            <person name="Riley R."/>
            <person name="Ohm R."/>
            <person name="Sun H."/>
            <person name="Tunlid A."/>
            <person name="Henrissat B."/>
            <person name="Grigoriev I.V."/>
            <person name="Hibbett D.S."/>
            <person name="Martin F."/>
        </authorList>
    </citation>
    <scope>NUCLEOTIDE SEQUENCE [LARGE SCALE GENOMIC DNA]</scope>
    <source>
        <strain evidence="4">h7</strain>
    </source>
</reference>
<dbReference type="EMBL" id="KN831791">
    <property type="protein sequence ID" value="KIM38332.1"/>
    <property type="molecule type" value="Genomic_DNA"/>
</dbReference>
<dbReference type="AlphaFoldDB" id="A0A0C2YBC7"/>
<dbReference type="OrthoDB" id="408631at2759"/>
<evidence type="ECO:0000256" key="1">
    <source>
        <dbReference type="SAM" id="SignalP"/>
    </source>
</evidence>
<keyword evidence="4" id="KW-1185">Reference proteome</keyword>
<protein>
    <recommendedName>
        <fullName evidence="2">Carboxylesterase type B domain-containing protein</fullName>
    </recommendedName>
</protein>
<dbReference type="InterPro" id="IPR002018">
    <property type="entry name" value="CarbesteraseB"/>
</dbReference>
<dbReference type="HOGENOM" id="CLU_006586_4_1_1"/>
<dbReference type="InterPro" id="IPR050309">
    <property type="entry name" value="Type-B_Carboxylest/Lipase"/>
</dbReference>
<evidence type="ECO:0000313" key="4">
    <source>
        <dbReference type="Proteomes" id="UP000053424"/>
    </source>
</evidence>
<feature type="domain" description="Carboxylesterase type B" evidence="2">
    <location>
        <begin position="19"/>
        <end position="337"/>
    </location>
</feature>
<keyword evidence="1" id="KW-0732">Signal</keyword>
<sequence>MLLLSSLVVILPALAYEAPPTVRLNLATVTGIDSGNTSRFLGIPFGRAPRFRLPLPILPYIASFNATTYGLPCPQQQLSSNPIFPTGSPPANVSEDCLSLDVTLPSGTSASSKLPVAVWIYGGGFEVGNSAQYDALTQRVVERSIALGKPFVLVSVNYRVSAYGFLASKEVQKEGLGNFGLYDQRLGLRWVQKYISAFGGDPSKVTTWGQSAGAVSVALHMVAFGGNSEHLFRGAFIQSGGPTSKYYDALVSDTGCSSARNSLQCLRDLPLATLKAGVDKSPDFFSYAGYPPIWTPRVDGVFLQDNPQKLIKAGKVAKVPFVAGNMDDEGTLFSIAQSNLTTEEDFRTYVRQLYF</sequence>
<feature type="signal peptide" evidence="1">
    <location>
        <begin position="1"/>
        <end position="15"/>
    </location>
</feature>
<name>A0A0C2YBC7_HEBCY</name>
<feature type="chain" id="PRO_5013108029" description="Carboxylesterase type B domain-containing protein" evidence="1">
    <location>
        <begin position="16"/>
        <end position="355"/>
    </location>
</feature>
<proteinExistence type="predicted"/>
<dbReference type="PANTHER" id="PTHR11559">
    <property type="entry name" value="CARBOXYLESTERASE"/>
    <property type="match status" value="1"/>
</dbReference>
<dbReference type="SUPFAM" id="SSF53474">
    <property type="entry name" value="alpha/beta-Hydrolases"/>
    <property type="match status" value="1"/>
</dbReference>